<dbReference type="EMBL" id="VSSQ01050635">
    <property type="protein sequence ID" value="MPN04715.1"/>
    <property type="molecule type" value="Genomic_DNA"/>
</dbReference>
<name>A0A645ERS0_9ZZZZ</name>
<comment type="caution">
    <text evidence="1">The sequence shown here is derived from an EMBL/GenBank/DDBJ whole genome shotgun (WGS) entry which is preliminary data.</text>
</comment>
<organism evidence="1">
    <name type="scientific">bioreactor metagenome</name>
    <dbReference type="NCBI Taxonomy" id="1076179"/>
    <lineage>
        <taxon>unclassified sequences</taxon>
        <taxon>metagenomes</taxon>
        <taxon>ecological metagenomes</taxon>
    </lineage>
</organism>
<protein>
    <submittedName>
        <fullName evidence="1">Uncharacterized protein</fullName>
    </submittedName>
</protein>
<accession>A0A645ERS0</accession>
<gene>
    <name evidence="1" type="ORF">SDC9_151960</name>
</gene>
<dbReference type="AlphaFoldDB" id="A0A645ERS0"/>
<evidence type="ECO:0000313" key="1">
    <source>
        <dbReference type="EMBL" id="MPN04715.1"/>
    </source>
</evidence>
<sequence length="40" mass="4506">MPIVTVMREIGEDNVTNSQMSILKSHLKNIPVEKIKLVSI</sequence>
<proteinExistence type="predicted"/>
<reference evidence="1" key="1">
    <citation type="submission" date="2019-08" db="EMBL/GenBank/DDBJ databases">
        <authorList>
            <person name="Kucharzyk K."/>
            <person name="Murdoch R.W."/>
            <person name="Higgins S."/>
            <person name="Loffler F."/>
        </authorList>
    </citation>
    <scope>NUCLEOTIDE SEQUENCE</scope>
</reference>